<protein>
    <recommendedName>
        <fullName evidence="2">Macro domain-containing protein</fullName>
    </recommendedName>
</protein>
<sequence length="295" mass="32717">MLHFVCADMFSLSADAIVNAANRNLAPGGGVDGVMSQHCGPRLQEAKNKIVACLADRKLGKSQAVLTEAFDHNLAKYCLNNCDHQSTLDCTSSQSANKARMIVEKDASNVEDSMSAEVKVKYFVERWASTAERIAAARNTTSNGSKETSPANELSPSSFSRASTGHFGKQKSAQIKEPIETPKSRKTITPEERQSFPQYFPTMNTEETTPRRKRTRTARDLAREQDLTERQERVESLLSDDNVRRGMLKSVLLKEKEKKANTLIVMGNVEYMLAAIREPYLSAITTLLGPERQGN</sequence>
<name>A0A8S1HXM7_9PELO</name>
<dbReference type="AlphaFoldDB" id="A0A8S1HXM7"/>
<dbReference type="InterPro" id="IPR002589">
    <property type="entry name" value="Macro_dom"/>
</dbReference>
<proteinExistence type="predicted"/>
<evidence type="ECO:0000256" key="1">
    <source>
        <dbReference type="SAM" id="MobiDB-lite"/>
    </source>
</evidence>
<feature type="compositionally biased region" description="Basic and acidic residues" evidence="1">
    <location>
        <begin position="177"/>
        <end position="194"/>
    </location>
</feature>
<keyword evidence="4" id="KW-1185">Reference proteome</keyword>
<feature type="compositionally biased region" description="Polar residues" evidence="1">
    <location>
        <begin position="138"/>
        <end position="163"/>
    </location>
</feature>
<evidence type="ECO:0000259" key="2">
    <source>
        <dbReference type="PROSITE" id="PS51154"/>
    </source>
</evidence>
<comment type="caution">
    <text evidence="3">The sequence shown here is derived from an EMBL/GenBank/DDBJ whole genome shotgun (WGS) entry which is preliminary data.</text>
</comment>
<reference evidence="3" key="1">
    <citation type="submission" date="2020-10" db="EMBL/GenBank/DDBJ databases">
        <authorList>
            <person name="Kikuchi T."/>
        </authorList>
    </citation>
    <scope>NUCLEOTIDE SEQUENCE</scope>
    <source>
        <strain evidence="3">NKZ352</strain>
    </source>
</reference>
<dbReference type="PROSITE" id="PS51154">
    <property type="entry name" value="MACRO"/>
    <property type="match status" value="1"/>
</dbReference>
<dbReference type="InterPro" id="IPR043472">
    <property type="entry name" value="Macro_dom-like"/>
</dbReference>
<dbReference type="Pfam" id="PF01661">
    <property type="entry name" value="Macro"/>
    <property type="match status" value="1"/>
</dbReference>
<feature type="compositionally biased region" description="Polar residues" evidence="1">
    <location>
        <begin position="195"/>
        <end position="204"/>
    </location>
</feature>
<feature type="region of interest" description="Disordered" evidence="1">
    <location>
        <begin position="138"/>
        <end position="220"/>
    </location>
</feature>
<organism evidence="3 4">
    <name type="scientific">Caenorhabditis auriculariae</name>
    <dbReference type="NCBI Taxonomy" id="2777116"/>
    <lineage>
        <taxon>Eukaryota</taxon>
        <taxon>Metazoa</taxon>
        <taxon>Ecdysozoa</taxon>
        <taxon>Nematoda</taxon>
        <taxon>Chromadorea</taxon>
        <taxon>Rhabditida</taxon>
        <taxon>Rhabditina</taxon>
        <taxon>Rhabditomorpha</taxon>
        <taxon>Rhabditoidea</taxon>
        <taxon>Rhabditidae</taxon>
        <taxon>Peloderinae</taxon>
        <taxon>Caenorhabditis</taxon>
    </lineage>
</organism>
<dbReference type="EMBL" id="CAJGYM010000257">
    <property type="protein sequence ID" value="CAD6200219.1"/>
    <property type="molecule type" value="Genomic_DNA"/>
</dbReference>
<dbReference type="Gene3D" id="3.40.220.10">
    <property type="entry name" value="Leucine Aminopeptidase, subunit E, domain 1"/>
    <property type="match status" value="1"/>
</dbReference>
<dbReference type="SUPFAM" id="SSF52949">
    <property type="entry name" value="Macro domain-like"/>
    <property type="match status" value="1"/>
</dbReference>
<gene>
    <name evidence="3" type="ORF">CAUJ_LOCUS16116</name>
</gene>
<accession>A0A8S1HXM7</accession>
<feature type="domain" description="Macro" evidence="2">
    <location>
        <begin position="1"/>
        <end position="207"/>
    </location>
</feature>
<evidence type="ECO:0000313" key="3">
    <source>
        <dbReference type="EMBL" id="CAD6200219.1"/>
    </source>
</evidence>
<dbReference type="Proteomes" id="UP000835052">
    <property type="component" value="Unassembled WGS sequence"/>
</dbReference>
<evidence type="ECO:0000313" key="4">
    <source>
        <dbReference type="Proteomes" id="UP000835052"/>
    </source>
</evidence>